<keyword evidence="1" id="KW-0805">Transcription regulation</keyword>
<dbReference type="CDD" id="cd07377">
    <property type="entry name" value="WHTH_GntR"/>
    <property type="match status" value="1"/>
</dbReference>
<dbReference type="SMART" id="SM00345">
    <property type="entry name" value="HTH_GNTR"/>
    <property type="match status" value="1"/>
</dbReference>
<dbReference type="Gene3D" id="1.10.10.10">
    <property type="entry name" value="Winged helix-like DNA-binding domain superfamily/Winged helix DNA-binding domain"/>
    <property type="match status" value="1"/>
</dbReference>
<dbReference type="SUPFAM" id="SSF64288">
    <property type="entry name" value="Chorismate lyase-like"/>
    <property type="match status" value="1"/>
</dbReference>
<dbReference type="InterPro" id="IPR011663">
    <property type="entry name" value="UTRA"/>
</dbReference>
<dbReference type="EMBL" id="BMPI01000013">
    <property type="protein sequence ID" value="GGM27743.1"/>
    <property type="molecule type" value="Genomic_DNA"/>
</dbReference>
<reference evidence="6" key="1">
    <citation type="journal article" date="2014" name="Int. J. Syst. Evol. Microbiol.">
        <title>Complete genome sequence of Corynebacterium casei LMG S-19264T (=DSM 44701T), isolated from a smear-ripened cheese.</title>
        <authorList>
            <consortium name="US DOE Joint Genome Institute (JGI-PGF)"/>
            <person name="Walter F."/>
            <person name="Albersmeier A."/>
            <person name="Kalinowski J."/>
            <person name="Ruckert C."/>
        </authorList>
    </citation>
    <scope>NUCLEOTIDE SEQUENCE</scope>
    <source>
        <strain evidence="6">JCM 19831</strain>
    </source>
</reference>
<dbReference type="InterPro" id="IPR050679">
    <property type="entry name" value="Bact_HTH_transcr_reg"/>
</dbReference>
<keyword evidence="3" id="KW-0804">Transcription</keyword>
<dbReference type="GO" id="GO:0003677">
    <property type="term" value="F:DNA binding"/>
    <property type="evidence" value="ECO:0007669"/>
    <property type="project" value="UniProtKB-KW"/>
</dbReference>
<evidence type="ECO:0000256" key="1">
    <source>
        <dbReference type="ARBA" id="ARBA00023015"/>
    </source>
</evidence>
<dbReference type="InterPro" id="IPR028978">
    <property type="entry name" value="Chorismate_lyase_/UTRA_dom_sf"/>
</dbReference>
<evidence type="ECO:0000256" key="4">
    <source>
        <dbReference type="SAM" id="MobiDB-lite"/>
    </source>
</evidence>
<feature type="region of interest" description="Disordered" evidence="4">
    <location>
        <begin position="271"/>
        <end position="296"/>
    </location>
</feature>
<keyword evidence="7" id="KW-1185">Reference proteome</keyword>
<comment type="caution">
    <text evidence="6">The sequence shown here is derived from an EMBL/GenBank/DDBJ whole genome shotgun (WGS) entry which is preliminary data.</text>
</comment>
<dbReference type="Pfam" id="PF00392">
    <property type="entry name" value="GntR"/>
    <property type="match status" value="1"/>
</dbReference>
<proteinExistence type="predicted"/>
<dbReference type="InterPro" id="IPR036388">
    <property type="entry name" value="WH-like_DNA-bd_sf"/>
</dbReference>
<evidence type="ECO:0000256" key="3">
    <source>
        <dbReference type="ARBA" id="ARBA00023163"/>
    </source>
</evidence>
<evidence type="ECO:0000313" key="6">
    <source>
        <dbReference type="EMBL" id="GGM27743.1"/>
    </source>
</evidence>
<dbReference type="PANTHER" id="PTHR44846:SF17">
    <property type="entry name" value="GNTR-FAMILY TRANSCRIPTIONAL REGULATOR"/>
    <property type="match status" value="1"/>
</dbReference>
<keyword evidence="2" id="KW-0238">DNA-binding</keyword>
<evidence type="ECO:0000259" key="5">
    <source>
        <dbReference type="PROSITE" id="PS50949"/>
    </source>
</evidence>
<accession>A0A917WTN8</accession>
<dbReference type="InterPro" id="IPR000524">
    <property type="entry name" value="Tscrpt_reg_HTH_GntR"/>
</dbReference>
<dbReference type="InterPro" id="IPR036390">
    <property type="entry name" value="WH_DNA-bd_sf"/>
</dbReference>
<gene>
    <name evidence="6" type="ORF">GCM10007977_031240</name>
</gene>
<feature type="compositionally biased region" description="Basic residues" evidence="4">
    <location>
        <begin position="286"/>
        <end position="296"/>
    </location>
</feature>
<dbReference type="PANTHER" id="PTHR44846">
    <property type="entry name" value="MANNOSYL-D-GLYCERATE TRANSPORT/METABOLISM SYSTEM REPRESSOR MNGR-RELATED"/>
    <property type="match status" value="1"/>
</dbReference>
<protein>
    <submittedName>
        <fullName evidence="6">Transcriptional regulator</fullName>
    </submittedName>
</protein>
<feature type="domain" description="HTH gntR-type" evidence="5">
    <location>
        <begin position="13"/>
        <end position="81"/>
    </location>
</feature>
<dbReference type="PROSITE" id="PS50949">
    <property type="entry name" value="HTH_GNTR"/>
    <property type="match status" value="1"/>
</dbReference>
<organism evidence="6 7">
    <name type="scientific">Dactylosporangium sucinum</name>
    <dbReference type="NCBI Taxonomy" id="1424081"/>
    <lineage>
        <taxon>Bacteria</taxon>
        <taxon>Bacillati</taxon>
        <taxon>Actinomycetota</taxon>
        <taxon>Actinomycetes</taxon>
        <taxon>Micromonosporales</taxon>
        <taxon>Micromonosporaceae</taxon>
        <taxon>Dactylosporangium</taxon>
    </lineage>
</organism>
<dbReference type="SUPFAM" id="SSF46785">
    <property type="entry name" value="Winged helix' DNA-binding domain"/>
    <property type="match status" value="1"/>
</dbReference>
<dbReference type="GO" id="GO:0003700">
    <property type="term" value="F:DNA-binding transcription factor activity"/>
    <property type="evidence" value="ECO:0007669"/>
    <property type="project" value="InterPro"/>
</dbReference>
<reference evidence="6" key="2">
    <citation type="submission" date="2020-09" db="EMBL/GenBank/DDBJ databases">
        <authorList>
            <person name="Sun Q."/>
            <person name="Ohkuma M."/>
        </authorList>
    </citation>
    <scope>NUCLEOTIDE SEQUENCE</scope>
    <source>
        <strain evidence="6">JCM 19831</strain>
    </source>
</reference>
<evidence type="ECO:0000313" key="7">
    <source>
        <dbReference type="Proteomes" id="UP000642070"/>
    </source>
</evidence>
<sequence>MEGMEPRPTAVQPPISLRIADDIRMQIERGDLTPGDSLPTLADLCERWNCSMSAARGAVNLLKAQGLITAGRGKAPTVRIPPRKVVRSSERHQVEKDLALLSEAERASLGEAETNLNMSIADQQFSSRYDVVPAGTELARVFGIEPTDNVLRRRYDAVDRRTGLYLSYSVAYIPAALIASNPALFDENNEPWPGGTQHQLSTVGVEIMSMVDEVTARMPTTVEVQMWGLPDGVPLIFCRRISLDATGRVVEVSDADYPADRTELHFVTPLKPWPRKPWEANAPKSSGRRRKESQDG</sequence>
<dbReference type="SMART" id="SM00866">
    <property type="entry name" value="UTRA"/>
    <property type="match status" value="1"/>
</dbReference>
<name>A0A917WTN8_9ACTN</name>
<dbReference type="GO" id="GO:0045892">
    <property type="term" value="P:negative regulation of DNA-templated transcription"/>
    <property type="evidence" value="ECO:0007669"/>
    <property type="project" value="TreeGrafter"/>
</dbReference>
<dbReference type="Gene3D" id="3.40.1410.10">
    <property type="entry name" value="Chorismate lyase-like"/>
    <property type="match status" value="1"/>
</dbReference>
<dbReference type="Proteomes" id="UP000642070">
    <property type="component" value="Unassembled WGS sequence"/>
</dbReference>
<evidence type="ECO:0000256" key="2">
    <source>
        <dbReference type="ARBA" id="ARBA00023125"/>
    </source>
</evidence>
<dbReference type="Pfam" id="PF07702">
    <property type="entry name" value="UTRA"/>
    <property type="match status" value="1"/>
</dbReference>
<dbReference type="AlphaFoldDB" id="A0A917WTN8"/>